<dbReference type="GO" id="GO:0046592">
    <property type="term" value="F:polyamine oxidase activity"/>
    <property type="evidence" value="ECO:0007669"/>
    <property type="project" value="TreeGrafter"/>
</dbReference>
<dbReference type="GO" id="GO:0006598">
    <property type="term" value="P:polyamine catabolic process"/>
    <property type="evidence" value="ECO:0007669"/>
    <property type="project" value="TreeGrafter"/>
</dbReference>
<sequence length="215" mass="23909">MGFKDSTADKFLDGTFASHIERQHGSPPSVIVIGAGISGISAAHILHNASIKVLLLESRDRIGGHEQDFLCMDCFDVIGCPVLLHGVCNENPLAPLIRSLGLTLYRTSGDNSVLYDHDLQSYALFDMDGGQVPQQMVIEVGDVFVRILKETEKVRDEHPDDMSVLQAMSIVLDRHPELRQEGLAQKVLQWYVCRMEAWFAVDADMISLKTWDQAS</sequence>
<dbReference type="Gene3D" id="3.50.50.60">
    <property type="entry name" value="FAD/NAD(P)-binding domain"/>
    <property type="match status" value="1"/>
</dbReference>
<comment type="caution">
    <text evidence="3">The sequence shown here is derived from an EMBL/GenBank/DDBJ whole genome shotgun (WGS) entry which is preliminary data.</text>
</comment>
<gene>
    <name evidence="3" type="ORF">RHGRI_030271</name>
</gene>
<dbReference type="InterPro" id="IPR002937">
    <property type="entry name" value="Amino_oxidase"/>
</dbReference>
<proteinExistence type="inferred from homology"/>
<dbReference type="InterPro" id="IPR036188">
    <property type="entry name" value="FAD/NAD-bd_sf"/>
</dbReference>
<organism evidence="3 4">
    <name type="scientific">Rhododendron griersonianum</name>
    <dbReference type="NCBI Taxonomy" id="479676"/>
    <lineage>
        <taxon>Eukaryota</taxon>
        <taxon>Viridiplantae</taxon>
        <taxon>Streptophyta</taxon>
        <taxon>Embryophyta</taxon>
        <taxon>Tracheophyta</taxon>
        <taxon>Spermatophyta</taxon>
        <taxon>Magnoliopsida</taxon>
        <taxon>eudicotyledons</taxon>
        <taxon>Gunneridae</taxon>
        <taxon>Pentapetalae</taxon>
        <taxon>asterids</taxon>
        <taxon>Ericales</taxon>
        <taxon>Ericaceae</taxon>
        <taxon>Ericoideae</taxon>
        <taxon>Rhodoreae</taxon>
        <taxon>Rhododendron</taxon>
    </lineage>
</organism>
<keyword evidence="4" id="KW-1185">Reference proteome</keyword>
<dbReference type="SUPFAM" id="SSF51905">
    <property type="entry name" value="FAD/NAD(P)-binding domain"/>
    <property type="match status" value="1"/>
</dbReference>
<name>A0AAV6IMG3_9ERIC</name>
<dbReference type="EMBL" id="JACTNZ010000010">
    <property type="protein sequence ID" value="KAG5529838.1"/>
    <property type="molecule type" value="Genomic_DNA"/>
</dbReference>
<dbReference type="Pfam" id="PF01593">
    <property type="entry name" value="Amino_oxidase"/>
    <property type="match status" value="1"/>
</dbReference>
<comment type="similarity">
    <text evidence="1">Belongs to the flavin monoamine oxidase family.</text>
</comment>
<dbReference type="InterPro" id="IPR050281">
    <property type="entry name" value="Flavin_monoamine_oxidase"/>
</dbReference>
<dbReference type="PANTHER" id="PTHR10742">
    <property type="entry name" value="FLAVIN MONOAMINE OXIDASE"/>
    <property type="match status" value="1"/>
</dbReference>
<dbReference type="AlphaFoldDB" id="A0AAV6IMG3"/>
<protein>
    <recommendedName>
        <fullName evidence="2">Amine oxidase domain-containing protein</fullName>
    </recommendedName>
</protein>
<evidence type="ECO:0000259" key="2">
    <source>
        <dbReference type="Pfam" id="PF01593"/>
    </source>
</evidence>
<dbReference type="Gene3D" id="3.90.660.10">
    <property type="match status" value="1"/>
</dbReference>
<evidence type="ECO:0000313" key="4">
    <source>
        <dbReference type="Proteomes" id="UP000823749"/>
    </source>
</evidence>
<feature type="domain" description="Amine oxidase" evidence="2">
    <location>
        <begin position="37"/>
        <end position="204"/>
    </location>
</feature>
<reference evidence="3" key="1">
    <citation type="submission" date="2020-08" db="EMBL/GenBank/DDBJ databases">
        <title>Plant Genome Project.</title>
        <authorList>
            <person name="Zhang R.-G."/>
        </authorList>
    </citation>
    <scope>NUCLEOTIDE SEQUENCE</scope>
    <source>
        <strain evidence="3">WSP0</strain>
        <tissue evidence="3">Leaf</tissue>
    </source>
</reference>
<dbReference type="PANTHER" id="PTHR10742:SF228">
    <property type="entry name" value="POLYAMINE OXIDASE 4-RELATED"/>
    <property type="match status" value="1"/>
</dbReference>
<evidence type="ECO:0000256" key="1">
    <source>
        <dbReference type="ARBA" id="ARBA00005995"/>
    </source>
</evidence>
<dbReference type="GO" id="GO:0005777">
    <property type="term" value="C:peroxisome"/>
    <property type="evidence" value="ECO:0007669"/>
    <property type="project" value="TreeGrafter"/>
</dbReference>
<dbReference type="Proteomes" id="UP000823749">
    <property type="component" value="Chromosome 10"/>
</dbReference>
<accession>A0AAV6IMG3</accession>
<evidence type="ECO:0000313" key="3">
    <source>
        <dbReference type="EMBL" id="KAG5529838.1"/>
    </source>
</evidence>